<reference evidence="6 7" key="1">
    <citation type="submission" date="2020-08" db="EMBL/GenBank/DDBJ databases">
        <title>Genomic Encyclopedia of Type Strains, Phase IV (KMG-V): Genome sequencing to study the core and pangenomes of soil and plant-associated prokaryotes.</title>
        <authorList>
            <person name="Whitman W."/>
        </authorList>
    </citation>
    <scope>NUCLEOTIDE SEQUENCE [LARGE SCALE GENOMIC DNA]</scope>
    <source>
        <strain evidence="6 7">SEMIA 415</strain>
    </source>
</reference>
<evidence type="ECO:0000256" key="2">
    <source>
        <dbReference type="ARBA" id="ARBA00023002"/>
    </source>
</evidence>
<keyword evidence="2 4" id="KW-0560">Oxidoreductase</keyword>
<comment type="similarity">
    <text evidence="1 4">Belongs to the aldehyde dehydrogenase family.</text>
</comment>
<dbReference type="InterPro" id="IPR016161">
    <property type="entry name" value="Ald_DH/histidinol_DH"/>
</dbReference>
<organism evidence="6 7">
    <name type="scientific">Rhizobium leguminosarum</name>
    <dbReference type="NCBI Taxonomy" id="384"/>
    <lineage>
        <taxon>Bacteria</taxon>
        <taxon>Pseudomonadati</taxon>
        <taxon>Pseudomonadota</taxon>
        <taxon>Alphaproteobacteria</taxon>
        <taxon>Hyphomicrobiales</taxon>
        <taxon>Rhizobiaceae</taxon>
        <taxon>Rhizobium/Agrobacterium group</taxon>
        <taxon>Rhizobium</taxon>
    </lineage>
</organism>
<dbReference type="SUPFAM" id="SSF53720">
    <property type="entry name" value="ALDH-like"/>
    <property type="match status" value="1"/>
</dbReference>
<gene>
    <name evidence="6" type="ORF">GGE16_004451</name>
</gene>
<name>A0AAE2MNG8_RHILE</name>
<dbReference type="InterPro" id="IPR015590">
    <property type="entry name" value="Aldehyde_DH_dom"/>
</dbReference>
<evidence type="ECO:0000256" key="1">
    <source>
        <dbReference type="ARBA" id="ARBA00009986"/>
    </source>
</evidence>
<dbReference type="Gene3D" id="3.40.605.10">
    <property type="entry name" value="Aldehyde Dehydrogenase, Chain A, domain 1"/>
    <property type="match status" value="1"/>
</dbReference>
<evidence type="ECO:0000259" key="5">
    <source>
        <dbReference type="Pfam" id="PF00171"/>
    </source>
</evidence>
<dbReference type="InterPro" id="IPR029510">
    <property type="entry name" value="Ald_DH_CS_GLU"/>
</dbReference>
<comment type="caution">
    <text evidence="6">The sequence shown here is derived from an EMBL/GenBank/DDBJ whole genome shotgun (WGS) entry which is preliminary data.</text>
</comment>
<sequence>MCTNQKVRKLIFTGSTKTGKILMRQAADQVMKLGLELGGNAPFIVFDDADLEAAVEGLKFRSTAIMAKPVFAPIVSMSSQASTMNSRHGWLRGSAP</sequence>
<feature type="active site" evidence="3">
    <location>
        <position position="36"/>
    </location>
</feature>
<dbReference type="Proteomes" id="UP000538507">
    <property type="component" value="Unassembled WGS sequence"/>
</dbReference>
<evidence type="ECO:0000256" key="4">
    <source>
        <dbReference type="RuleBase" id="RU003345"/>
    </source>
</evidence>
<dbReference type="PROSITE" id="PS00687">
    <property type="entry name" value="ALDEHYDE_DEHYDR_GLU"/>
    <property type="match status" value="1"/>
</dbReference>
<proteinExistence type="inferred from homology"/>
<dbReference type="AlphaFoldDB" id="A0AAE2MNG8"/>
<feature type="domain" description="Aldehyde dehydrogenase" evidence="5">
    <location>
        <begin position="1"/>
        <end position="62"/>
    </location>
</feature>
<dbReference type="InterPro" id="IPR050740">
    <property type="entry name" value="Aldehyde_DH_Superfamily"/>
</dbReference>
<protein>
    <recommendedName>
        <fullName evidence="5">Aldehyde dehydrogenase domain-containing protein</fullName>
    </recommendedName>
</protein>
<evidence type="ECO:0000313" key="6">
    <source>
        <dbReference type="EMBL" id="MBB4292372.1"/>
    </source>
</evidence>
<dbReference type="PANTHER" id="PTHR43353:SF5">
    <property type="entry name" value="SUCCINATE-SEMIALDEHYDE DEHYDROGENASE, MITOCHONDRIAL"/>
    <property type="match status" value="1"/>
</dbReference>
<accession>A0AAE2MNG8</accession>
<dbReference type="EMBL" id="JACIGO010000006">
    <property type="protein sequence ID" value="MBB4292372.1"/>
    <property type="molecule type" value="Genomic_DNA"/>
</dbReference>
<dbReference type="GO" id="GO:0004777">
    <property type="term" value="F:succinate-semialdehyde dehydrogenase (NAD+) activity"/>
    <property type="evidence" value="ECO:0007669"/>
    <property type="project" value="TreeGrafter"/>
</dbReference>
<dbReference type="GO" id="GO:0009450">
    <property type="term" value="P:gamma-aminobutyric acid catabolic process"/>
    <property type="evidence" value="ECO:0007669"/>
    <property type="project" value="TreeGrafter"/>
</dbReference>
<dbReference type="InterPro" id="IPR016162">
    <property type="entry name" value="Ald_DH_N"/>
</dbReference>
<dbReference type="PANTHER" id="PTHR43353">
    <property type="entry name" value="SUCCINATE-SEMIALDEHYDE DEHYDROGENASE, MITOCHONDRIAL"/>
    <property type="match status" value="1"/>
</dbReference>
<evidence type="ECO:0000256" key="3">
    <source>
        <dbReference type="PROSITE-ProRule" id="PRU10007"/>
    </source>
</evidence>
<dbReference type="Pfam" id="PF00171">
    <property type="entry name" value="Aldedh"/>
    <property type="match status" value="1"/>
</dbReference>
<evidence type="ECO:0000313" key="7">
    <source>
        <dbReference type="Proteomes" id="UP000538507"/>
    </source>
</evidence>